<accession>A0AAW9S3K9</accession>
<dbReference type="RefSeq" id="WP_346819793.1">
    <property type="nucleotide sequence ID" value="NZ_JBDKWZ010000002.1"/>
</dbReference>
<organism evidence="2 3">
    <name type="scientific">Rapidithrix thailandica</name>
    <dbReference type="NCBI Taxonomy" id="413964"/>
    <lineage>
        <taxon>Bacteria</taxon>
        <taxon>Pseudomonadati</taxon>
        <taxon>Bacteroidota</taxon>
        <taxon>Cytophagia</taxon>
        <taxon>Cytophagales</taxon>
        <taxon>Flammeovirgaceae</taxon>
        <taxon>Rapidithrix</taxon>
    </lineage>
</organism>
<gene>
    <name evidence="2" type="ORF">AAG747_03750</name>
</gene>
<feature type="transmembrane region" description="Helical" evidence="1">
    <location>
        <begin position="162"/>
        <end position="179"/>
    </location>
</feature>
<keyword evidence="1" id="KW-1133">Transmembrane helix</keyword>
<sequence length="251" mass="29974">MSSIIEFLQSVPVLTGWLGLALFYILATIPGMFYYKRNWNTKFGAITVLSLSPFYFAFAAIGQDYFWIYISIYSLTWWFLIFYDLELSGRTTKMGEGGPFIWMLPMYLWIPVMVLGIVLHYVWIFDEVVTFFKTDLSIGIWLLFGLLYFIVTNAFKWNVHKIMLIILFLSPVYFCWSAFSQPYFWSHLAIFSFSWWVLWLDDVRHEQAFAPDYFSFWESLKYSKWNTLLSQKSGYFWFLCTLVAIGYHLFF</sequence>
<dbReference type="EMBL" id="JBDKWZ010000002">
    <property type="protein sequence ID" value="MEN7547005.1"/>
    <property type="molecule type" value="Genomic_DNA"/>
</dbReference>
<feature type="transmembrane region" description="Helical" evidence="1">
    <location>
        <begin position="106"/>
        <end position="124"/>
    </location>
</feature>
<evidence type="ECO:0000256" key="1">
    <source>
        <dbReference type="SAM" id="Phobius"/>
    </source>
</evidence>
<reference evidence="2 3" key="1">
    <citation type="submission" date="2024-04" db="EMBL/GenBank/DDBJ databases">
        <title>Novel genus in family Flammeovirgaceae.</title>
        <authorList>
            <person name="Nguyen T.H."/>
            <person name="Vuong T.Q."/>
            <person name="Le H."/>
            <person name="Kim S.-G."/>
        </authorList>
    </citation>
    <scope>NUCLEOTIDE SEQUENCE [LARGE SCALE GENOMIC DNA]</scope>
    <source>
        <strain evidence="2 3">JCM 23209</strain>
    </source>
</reference>
<feature type="transmembrane region" description="Helical" evidence="1">
    <location>
        <begin position="136"/>
        <end position="155"/>
    </location>
</feature>
<keyword evidence="1" id="KW-0472">Membrane</keyword>
<dbReference type="Proteomes" id="UP001403385">
    <property type="component" value="Unassembled WGS sequence"/>
</dbReference>
<feature type="transmembrane region" description="Helical" evidence="1">
    <location>
        <begin position="67"/>
        <end position="85"/>
    </location>
</feature>
<proteinExistence type="predicted"/>
<feature type="transmembrane region" description="Helical" evidence="1">
    <location>
        <begin position="42"/>
        <end position="61"/>
    </location>
</feature>
<feature type="transmembrane region" description="Helical" evidence="1">
    <location>
        <begin position="16"/>
        <end position="35"/>
    </location>
</feature>
<name>A0AAW9S3K9_9BACT</name>
<keyword evidence="3" id="KW-1185">Reference proteome</keyword>
<keyword evidence="1" id="KW-0812">Transmembrane</keyword>
<protein>
    <submittedName>
        <fullName evidence="2">Uncharacterized protein</fullName>
    </submittedName>
</protein>
<evidence type="ECO:0000313" key="2">
    <source>
        <dbReference type="EMBL" id="MEN7547005.1"/>
    </source>
</evidence>
<dbReference type="AlphaFoldDB" id="A0AAW9S3K9"/>
<evidence type="ECO:0000313" key="3">
    <source>
        <dbReference type="Proteomes" id="UP001403385"/>
    </source>
</evidence>
<feature type="transmembrane region" description="Helical" evidence="1">
    <location>
        <begin position="234"/>
        <end position="250"/>
    </location>
</feature>
<comment type="caution">
    <text evidence="2">The sequence shown here is derived from an EMBL/GenBank/DDBJ whole genome shotgun (WGS) entry which is preliminary data.</text>
</comment>